<comment type="caution">
    <text evidence="2">The sequence shown here is derived from an EMBL/GenBank/DDBJ whole genome shotgun (WGS) entry which is preliminary data.</text>
</comment>
<gene>
    <name evidence="2" type="ORF">Nepgr_020199</name>
</gene>
<evidence type="ECO:0000256" key="1">
    <source>
        <dbReference type="SAM" id="MobiDB-lite"/>
    </source>
</evidence>
<dbReference type="Proteomes" id="UP001279734">
    <property type="component" value="Unassembled WGS sequence"/>
</dbReference>
<name>A0AAD3XV16_NEPGR</name>
<feature type="compositionally biased region" description="Basic and acidic residues" evidence="1">
    <location>
        <begin position="1"/>
        <end position="12"/>
    </location>
</feature>
<proteinExistence type="predicted"/>
<evidence type="ECO:0000313" key="3">
    <source>
        <dbReference type="Proteomes" id="UP001279734"/>
    </source>
</evidence>
<dbReference type="EMBL" id="BSYO01000019">
    <property type="protein sequence ID" value="GMH18358.1"/>
    <property type="molecule type" value="Genomic_DNA"/>
</dbReference>
<reference evidence="2" key="1">
    <citation type="submission" date="2023-05" db="EMBL/GenBank/DDBJ databases">
        <title>Nepenthes gracilis genome sequencing.</title>
        <authorList>
            <person name="Fukushima K."/>
        </authorList>
    </citation>
    <scope>NUCLEOTIDE SEQUENCE</scope>
    <source>
        <strain evidence="2">SING2019-196</strain>
    </source>
</reference>
<protein>
    <submittedName>
        <fullName evidence="2">Uncharacterized protein</fullName>
    </submittedName>
</protein>
<keyword evidence="3" id="KW-1185">Reference proteome</keyword>
<dbReference type="AlphaFoldDB" id="A0AAD3XV16"/>
<organism evidence="2 3">
    <name type="scientific">Nepenthes gracilis</name>
    <name type="common">Slender pitcher plant</name>
    <dbReference type="NCBI Taxonomy" id="150966"/>
    <lineage>
        <taxon>Eukaryota</taxon>
        <taxon>Viridiplantae</taxon>
        <taxon>Streptophyta</taxon>
        <taxon>Embryophyta</taxon>
        <taxon>Tracheophyta</taxon>
        <taxon>Spermatophyta</taxon>
        <taxon>Magnoliopsida</taxon>
        <taxon>eudicotyledons</taxon>
        <taxon>Gunneridae</taxon>
        <taxon>Pentapetalae</taxon>
        <taxon>Caryophyllales</taxon>
        <taxon>Nepenthaceae</taxon>
        <taxon>Nepenthes</taxon>
    </lineage>
</organism>
<feature type="region of interest" description="Disordered" evidence="1">
    <location>
        <begin position="1"/>
        <end position="28"/>
    </location>
</feature>
<evidence type="ECO:0000313" key="2">
    <source>
        <dbReference type="EMBL" id="GMH18358.1"/>
    </source>
</evidence>
<accession>A0AAD3XV16</accession>
<sequence length="124" mass="13180">MGPRSCKHDKGRSSSSSSRNWGGQLRGDCRRCSTRRRKRQVVEAKAGLGDHRRRSRWVIAAVGGSWGECIRVLGSFLSGGLQLTDCATAWGVPVGDCGGWTGCRNVFGSVRSGGDAGLPIDVSS</sequence>